<accession>A0ABN9UD37</accession>
<feature type="transmembrane region" description="Helical" evidence="7">
    <location>
        <begin position="261"/>
        <end position="284"/>
    </location>
</feature>
<feature type="region of interest" description="Disordered" evidence="6">
    <location>
        <begin position="58"/>
        <end position="78"/>
    </location>
</feature>
<evidence type="ECO:0000256" key="1">
    <source>
        <dbReference type="ARBA" id="ARBA00004141"/>
    </source>
</evidence>
<dbReference type="InterPro" id="IPR027359">
    <property type="entry name" value="Volt_channel_dom_sf"/>
</dbReference>
<dbReference type="Pfam" id="PF00520">
    <property type="entry name" value="Ion_trans"/>
    <property type="match status" value="1"/>
</dbReference>
<dbReference type="SUPFAM" id="SSF47473">
    <property type="entry name" value="EF-hand"/>
    <property type="match status" value="1"/>
</dbReference>
<comment type="subcellular location">
    <subcellularLocation>
        <location evidence="1">Membrane</location>
        <topology evidence="1">Multi-pass membrane protein</topology>
    </subcellularLocation>
</comment>
<comment type="caution">
    <text evidence="9">The sequence shown here is derived from an EMBL/GenBank/DDBJ whole genome shotgun (WGS) entry which is preliminary data.</text>
</comment>
<dbReference type="EMBL" id="CAUYUJ010015584">
    <property type="protein sequence ID" value="CAK0855887.1"/>
    <property type="molecule type" value="Genomic_DNA"/>
</dbReference>
<keyword evidence="3" id="KW-0106">Calcium</keyword>
<keyword evidence="4 7" id="KW-1133">Transmembrane helix</keyword>
<feature type="transmembrane region" description="Helical" evidence="7">
    <location>
        <begin position="369"/>
        <end position="389"/>
    </location>
</feature>
<dbReference type="InterPro" id="IPR043203">
    <property type="entry name" value="VGCC_Ca_Na"/>
</dbReference>
<feature type="region of interest" description="Disordered" evidence="6">
    <location>
        <begin position="1"/>
        <end position="29"/>
    </location>
</feature>
<organism evidence="9 10">
    <name type="scientific">Prorocentrum cordatum</name>
    <dbReference type="NCBI Taxonomy" id="2364126"/>
    <lineage>
        <taxon>Eukaryota</taxon>
        <taxon>Sar</taxon>
        <taxon>Alveolata</taxon>
        <taxon>Dinophyceae</taxon>
        <taxon>Prorocentrales</taxon>
        <taxon>Prorocentraceae</taxon>
        <taxon>Prorocentrum</taxon>
    </lineage>
</organism>
<name>A0ABN9UD37_9DINO</name>
<reference evidence="9" key="1">
    <citation type="submission" date="2023-10" db="EMBL/GenBank/DDBJ databases">
        <authorList>
            <person name="Chen Y."/>
            <person name="Shah S."/>
            <person name="Dougan E. K."/>
            <person name="Thang M."/>
            <person name="Chan C."/>
        </authorList>
    </citation>
    <scope>NUCLEOTIDE SEQUENCE [LARGE SCALE GENOMIC DNA]</scope>
</reference>
<keyword evidence="10" id="KW-1185">Reference proteome</keyword>
<evidence type="ECO:0000256" key="6">
    <source>
        <dbReference type="SAM" id="MobiDB-lite"/>
    </source>
</evidence>
<dbReference type="Proteomes" id="UP001189429">
    <property type="component" value="Unassembled WGS sequence"/>
</dbReference>
<evidence type="ECO:0000256" key="2">
    <source>
        <dbReference type="ARBA" id="ARBA00022692"/>
    </source>
</evidence>
<evidence type="ECO:0000256" key="7">
    <source>
        <dbReference type="SAM" id="Phobius"/>
    </source>
</evidence>
<feature type="domain" description="EF-hand" evidence="8">
    <location>
        <begin position="457"/>
        <end position="492"/>
    </location>
</feature>
<evidence type="ECO:0000256" key="5">
    <source>
        <dbReference type="ARBA" id="ARBA00023136"/>
    </source>
</evidence>
<dbReference type="Gene3D" id="1.10.287.70">
    <property type="match status" value="1"/>
</dbReference>
<dbReference type="InterPro" id="IPR005821">
    <property type="entry name" value="Ion_trans_dom"/>
</dbReference>
<feature type="transmembrane region" description="Helical" evidence="7">
    <location>
        <begin position="229"/>
        <end position="249"/>
    </location>
</feature>
<evidence type="ECO:0000313" key="9">
    <source>
        <dbReference type="EMBL" id="CAK0855887.1"/>
    </source>
</evidence>
<dbReference type="InterPro" id="IPR011992">
    <property type="entry name" value="EF-hand-dom_pair"/>
</dbReference>
<dbReference type="PROSITE" id="PS00018">
    <property type="entry name" value="EF_HAND_1"/>
    <property type="match status" value="2"/>
</dbReference>
<dbReference type="SUPFAM" id="SSF81324">
    <property type="entry name" value="Voltage-gated potassium channels"/>
    <property type="match status" value="1"/>
</dbReference>
<dbReference type="SMART" id="SM00054">
    <property type="entry name" value="EFh"/>
    <property type="match status" value="2"/>
</dbReference>
<dbReference type="InterPro" id="IPR018247">
    <property type="entry name" value="EF_Hand_1_Ca_BS"/>
</dbReference>
<keyword evidence="2 7" id="KW-0812">Transmembrane</keyword>
<dbReference type="Gene3D" id="1.20.120.350">
    <property type="entry name" value="Voltage-gated potassium channels. Chain C"/>
    <property type="match status" value="1"/>
</dbReference>
<sequence>MFASCGLSSARDPDAGVAQEVGSTPRELGEFTDRQLAQLRDVIEESFRAVVRSELGAGTGGHHEACHQDPPCGPRHSQGEDLGGVVECNGGQARHCGPRLSSVDGYVANSAGLQGSDCPTRSRGASVASFELGPRKIVRGRTVEANNTVKILDEIRGSGGPVKMNGSEFPTRSWVMSWYIALKCACFRLVHRNQYFDPVMGVVIVANSVVIGLETQLRMDSEGEEPPQLFWIESFFLVCFVSELIVRWLSDGSKNLSSGWFWFDSSLVVTGVIYTWIINPILAATSQDVPIISQILTLRVLRLMRLVRALRLMEQFKELWKLCSGLLRSSRTMLSVCLLVLIAVFVFACLGIDLISTSPKLNSNEETRAIIEVHFSSLMVTVLTLMQFANADSLSSVYLPLCTEEPALVFYFLVMWLVVTVALMNLSLTAVIVENAMANGKEDTEEMQLHLRKKLKKILPEIDEVFDRLDVDGNDSLEMEELVKAAEDGNLTFPLDIQSYVDPYKLIDLFEFLDSDRSGVIERAEFFDGICALVVSSVPLETTQILQLVRKSHNVLVDICAEVTKLSEACLTSDTALLPQRPAGKPYCVL</sequence>
<evidence type="ECO:0000256" key="3">
    <source>
        <dbReference type="ARBA" id="ARBA00022837"/>
    </source>
</evidence>
<protein>
    <recommendedName>
        <fullName evidence="8">EF-hand domain-containing protein</fullName>
    </recommendedName>
</protein>
<keyword evidence="5 7" id="KW-0472">Membrane</keyword>
<evidence type="ECO:0000259" key="8">
    <source>
        <dbReference type="PROSITE" id="PS50222"/>
    </source>
</evidence>
<dbReference type="Gene3D" id="1.10.238.10">
    <property type="entry name" value="EF-hand"/>
    <property type="match status" value="1"/>
</dbReference>
<proteinExistence type="predicted"/>
<dbReference type="PROSITE" id="PS50222">
    <property type="entry name" value="EF_HAND_2"/>
    <property type="match status" value="2"/>
</dbReference>
<dbReference type="PANTHER" id="PTHR10037">
    <property type="entry name" value="VOLTAGE-GATED CATION CHANNEL CALCIUM AND SODIUM"/>
    <property type="match status" value="1"/>
</dbReference>
<evidence type="ECO:0000313" key="10">
    <source>
        <dbReference type="Proteomes" id="UP001189429"/>
    </source>
</evidence>
<dbReference type="InterPro" id="IPR002048">
    <property type="entry name" value="EF_hand_dom"/>
</dbReference>
<dbReference type="PANTHER" id="PTHR10037:SF62">
    <property type="entry name" value="SODIUM CHANNEL PROTEIN 60E"/>
    <property type="match status" value="1"/>
</dbReference>
<evidence type="ECO:0000256" key="4">
    <source>
        <dbReference type="ARBA" id="ARBA00022989"/>
    </source>
</evidence>
<feature type="transmembrane region" description="Helical" evidence="7">
    <location>
        <begin position="409"/>
        <end position="433"/>
    </location>
</feature>
<feature type="transmembrane region" description="Helical" evidence="7">
    <location>
        <begin position="333"/>
        <end position="357"/>
    </location>
</feature>
<feature type="domain" description="EF-hand" evidence="8">
    <location>
        <begin position="505"/>
        <end position="536"/>
    </location>
</feature>
<gene>
    <name evidence="9" type="ORF">PCOR1329_LOCUS46412</name>
</gene>